<organism evidence="3 4">
    <name type="scientific">Ferrimonas sediminum</name>
    <dbReference type="NCBI Taxonomy" id="718193"/>
    <lineage>
        <taxon>Bacteria</taxon>
        <taxon>Pseudomonadati</taxon>
        <taxon>Pseudomonadota</taxon>
        <taxon>Gammaproteobacteria</taxon>
        <taxon>Alteromonadales</taxon>
        <taxon>Ferrimonadaceae</taxon>
        <taxon>Ferrimonas</taxon>
    </lineage>
</organism>
<keyword evidence="4" id="KW-1185">Reference proteome</keyword>
<dbReference type="EMBL" id="FNEM01000001">
    <property type="protein sequence ID" value="SDI40224.1"/>
    <property type="molecule type" value="Genomic_DNA"/>
</dbReference>
<sequence>MTLSARARRLFRFCWYGAASVIVLFALLVSAVRSLLPELDSIRDDLTQQIQQRSGLIMTLGQLGASWEPKGPQLMIKAFHLPTQEDLDIDIQVQEAVAQLDFWRSLRDLDFRFDRVTFHGVEVHVHGPLASSGGDSGNAVTAFKNTFLHQLSELNISEGVLYLHLSDQKPEPIHIANLQWRNHGNRHLGEGRLYLDETSNLDETLKLAVELRSAQHQRLFGRGYLQAEQLDIGDWLARQFGNDTRQFRGVLNMQSWLSFDEQGVRGAQIAFGESDFSWQQPQAQRMAIKGGNLVWTPTATGGELTSRDLQLTSNGQPWPDTRLAVSKHGDDVSLWMNRLPLDKLKPLLGLLPGIKDRTLADLLDANGRGELADIKLQQRQDGWAASAGMKDLGWDMSGKVPGLSGLNGQFVWRKDHGRLILPKQDLAFYWPWQFSHTVKFSEVSGELAIEQQQGWVVKTDNLKLDGDILKADLEAALLLPEQGATRLQLYGNAELKQADKAGRLFPRKAMGEALSDYLSTSLQAGHTDDAQVLWHGDFADYPYDGGQGVFQAGFTLKQGQFQFLPSWPAVTDITLQALFENIRMDLWLKQGLLDQVPVQDAHVFIPTLDRSATLTVLAGVRADAQAVTRLMQASSLASSVGATLEQLKIDGPVAASLDLTFPLGSKVADQSPAILGRVAFWDNPVYLTALSTQLSGLRGELQFDGDKVTATDLSARVFNQPLSISLQTGRSGDSEYKADLQLGGEWQTANIDEANSFPLFSHLEGGANWTGDVGLVFLQDGQYRYDAQVNSNLEGLAIDLPAPVGKSASTPHRAALEVHGDNRGAELQFSEGMRLGYLAQFSIDDQGFHWPKYQLAIGKRPSLYGVEGGSIDLAMAEVELAHWLPLITGFIDTSDDKQASLVPPLTRVHGSISRLDIFGLYFDQTLLEGWPDESGWRFRAESDQLRGDVLIGKQWRENGIGVIADHLQLLWDSNGGSPQKASADLIDQMPGVSIEVADFSVKDLPLGRLALAASHTESGYSVDRLELSRPEYRLDASGLWVADGDLTRFDLSGELNSPDFGKLSSVIKQPLGIKSSPLDTHFAVSWQDAPWDPDYASLNGHLGFELGKGHLSEVSDKGARILSLFSLDSLLRKLSLDFTDVFGKGFYYQSFKGDIAFVDGVSTTTNTVLDGDAGVMKINGDSDLVSHQLDYRISFSPALTASVPAVALISGASLTVGVGAFAVSKILEPVIEIITQLNFKLTGTFEEPILEELERASREIRIVDDSPAPEASPKPAPATEAQPEMESLPEPLPDGEGKSVGQ</sequence>
<proteinExistence type="predicted"/>
<evidence type="ECO:0000256" key="1">
    <source>
        <dbReference type="SAM" id="MobiDB-lite"/>
    </source>
</evidence>
<gene>
    <name evidence="3" type="ORF">SAMN04488540_101301</name>
</gene>
<reference evidence="4" key="1">
    <citation type="submission" date="2016-10" db="EMBL/GenBank/DDBJ databases">
        <authorList>
            <person name="Varghese N."/>
            <person name="Submissions S."/>
        </authorList>
    </citation>
    <scope>NUCLEOTIDE SEQUENCE [LARGE SCALE GENOMIC DNA]</scope>
    <source>
        <strain evidence="4">DSM 23317</strain>
    </source>
</reference>
<evidence type="ECO:0000313" key="3">
    <source>
        <dbReference type="EMBL" id="SDI40224.1"/>
    </source>
</evidence>
<dbReference type="RefSeq" id="WP_090360842.1">
    <property type="nucleotide sequence ID" value="NZ_FNEM01000001.1"/>
</dbReference>
<protein>
    <submittedName>
        <fullName evidence="3">TIGR02099 family protein</fullName>
    </submittedName>
</protein>
<accession>A0A1G8K9W5</accession>
<feature type="domain" description="YhdP central" evidence="2">
    <location>
        <begin position="8"/>
        <end position="1249"/>
    </location>
</feature>
<dbReference type="OrthoDB" id="9762238at2"/>
<dbReference type="InterPro" id="IPR025263">
    <property type="entry name" value="YhdP_central"/>
</dbReference>
<dbReference type="NCBIfam" id="TIGR02099">
    <property type="entry name" value="YhdP family protein"/>
    <property type="match status" value="1"/>
</dbReference>
<dbReference type="Pfam" id="PF13116">
    <property type="entry name" value="YhdP"/>
    <property type="match status" value="1"/>
</dbReference>
<dbReference type="Proteomes" id="UP000199527">
    <property type="component" value="Unassembled WGS sequence"/>
</dbReference>
<dbReference type="PANTHER" id="PTHR38690:SF1">
    <property type="entry name" value="PROTEASE"/>
    <property type="match status" value="1"/>
</dbReference>
<dbReference type="PANTHER" id="PTHR38690">
    <property type="entry name" value="PROTEASE-RELATED"/>
    <property type="match status" value="1"/>
</dbReference>
<name>A0A1G8K9W5_9GAMM</name>
<feature type="region of interest" description="Disordered" evidence="1">
    <location>
        <begin position="1260"/>
        <end position="1302"/>
    </location>
</feature>
<evidence type="ECO:0000259" key="2">
    <source>
        <dbReference type="Pfam" id="PF13116"/>
    </source>
</evidence>
<evidence type="ECO:0000313" key="4">
    <source>
        <dbReference type="Proteomes" id="UP000199527"/>
    </source>
</evidence>
<dbReference type="InterPro" id="IPR011836">
    <property type="entry name" value="YhdP"/>
</dbReference>